<comment type="caution">
    <text evidence="1">The sequence shown here is derived from an EMBL/GenBank/DDBJ whole genome shotgun (WGS) entry which is preliminary data.</text>
</comment>
<evidence type="ECO:0000313" key="1">
    <source>
        <dbReference type="EMBL" id="KAF7808689.1"/>
    </source>
</evidence>
<sequence>MAPAHGPVFDRWHLVVVVVGGGGKKEVEVEAWERKGVNV</sequence>
<proteinExistence type="predicted"/>
<evidence type="ECO:0000313" key="2">
    <source>
        <dbReference type="Proteomes" id="UP000634136"/>
    </source>
</evidence>
<accession>A0A834SRR0</accession>
<organism evidence="1 2">
    <name type="scientific">Senna tora</name>
    <dbReference type="NCBI Taxonomy" id="362788"/>
    <lineage>
        <taxon>Eukaryota</taxon>
        <taxon>Viridiplantae</taxon>
        <taxon>Streptophyta</taxon>
        <taxon>Embryophyta</taxon>
        <taxon>Tracheophyta</taxon>
        <taxon>Spermatophyta</taxon>
        <taxon>Magnoliopsida</taxon>
        <taxon>eudicotyledons</taxon>
        <taxon>Gunneridae</taxon>
        <taxon>Pentapetalae</taxon>
        <taxon>rosids</taxon>
        <taxon>fabids</taxon>
        <taxon>Fabales</taxon>
        <taxon>Fabaceae</taxon>
        <taxon>Caesalpinioideae</taxon>
        <taxon>Cassia clade</taxon>
        <taxon>Senna</taxon>
    </lineage>
</organism>
<dbReference type="EMBL" id="JAAIUW010000011">
    <property type="protein sequence ID" value="KAF7808689.1"/>
    <property type="molecule type" value="Genomic_DNA"/>
</dbReference>
<dbReference type="AlphaFoldDB" id="A0A834SRR0"/>
<name>A0A834SRR0_9FABA</name>
<keyword evidence="2" id="KW-1185">Reference proteome</keyword>
<gene>
    <name evidence="1" type="ORF">G2W53_035432</name>
</gene>
<dbReference type="Proteomes" id="UP000634136">
    <property type="component" value="Unassembled WGS sequence"/>
</dbReference>
<reference evidence="1" key="1">
    <citation type="submission" date="2020-09" db="EMBL/GenBank/DDBJ databases">
        <title>Genome-Enabled Discovery of Anthraquinone Biosynthesis in Senna tora.</title>
        <authorList>
            <person name="Kang S.-H."/>
            <person name="Pandey R.P."/>
            <person name="Lee C.-M."/>
            <person name="Sim J.-S."/>
            <person name="Jeong J.-T."/>
            <person name="Choi B.-S."/>
            <person name="Jung M."/>
            <person name="Ginzburg D."/>
            <person name="Zhao K."/>
            <person name="Won S.Y."/>
            <person name="Oh T.-J."/>
            <person name="Yu Y."/>
            <person name="Kim N.-H."/>
            <person name="Lee O.R."/>
            <person name="Lee T.-H."/>
            <person name="Bashyal P."/>
            <person name="Kim T.-S."/>
            <person name="Lee W.-H."/>
            <person name="Kawkins C."/>
            <person name="Kim C.-K."/>
            <person name="Kim J.S."/>
            <person name="Ahn B.O."/>
            <person name="Rhee S.Y."/>
            <person name="Sohng J.K."/>
        </authorList>
    </citation>
    <scope>NUCLEOTIDE SEQUENCE</scope>
    <source>
        <tissue evidence="1">Leaf</tissue>
    </source>
</reference>
<protein>
    <submittedName>
        <fullName evidence="1">Uncharacterized protein</fullName>
    </submittedName>
</protein>